<feature type="region of interest" description="Disordered" evidence="24">
    <location>
        <begin position="1346"/>
        <end position="1396"/>
    </location>
</feature>
<evidence type="ECO:0000256" key="24">
    <source>
        <dbReference type="SAM" id="MobiDB-lite"/>
    </source>
</evidence>
<gene>
    <name evidence="27" type="ORF">MNOR_LOCUS907</name>
</gene>
<evidence type="ECO:0000256" key="22">
    <source>
        <dbReference type="PROSITE-ProRule" id="PRU10141"/>
    </source>
</evidence>
<feature type="binding site" evidence="22">
    <location>
        <position position="51"/>
    </location>
    <ligand>
        <name>ATP</name>
        <dbReference type="ChEBI" id="CHEBI:30616"/>
    </ligand>
</feature>
<dbReference type="EMBL" id="CAXKWB010000217">
    <property type="protein sequence ID" value="CAL4059864.1"/>
    <property type="molecule type" value="Genomic_DNA"/>
</dbReference>
<dbReference type="GO" id="GO:0003779">
    <property type="term" value="F:actin binding"/>
    <property type="evidence" value="ECO:0007669"/>
    <property type="project" value="UniProtKB-KW"/>
</dbReference>
<keyword evidence="6" id="KW-0723">Serine/threonine-protein kinase</keyword>
<evidence type="ECO:0000256" key="21">
    <source>
        <dbReference type="PROSITE-ProRule" id="PRU00782"/>
    </source>
</evidence>
<evidence type="ECO:0000256" key="18">
    <source>
        <dbReference type="ARBA" id="ARBA00023305"/>
    </source>
</evidence>
<keyword evidence="28" id="KW-1185">Reference proteome</keyword>
<accession>A0AAV2PJI9</accession>
<dbReference type="GO" id="GO:0030832">
    <property type="term" value="P:regulation of actin filament length"/>
    <property type="evidence" value="ECO:0007669"/>
    <property type="project" value="TreeGrafter"/>
</dbReference>
<evidence type="ECO:0000256" key="2">
    <source>
        <dbReference type="ARBA" id="ARBA00004316"/>
    </source>
</evidence>
<evidence type="ECO:0000313" key="27">
    <source>
        <dbReference type="EMBL" id="CAL4059864.1"/>
    </source>
</evidence>
<dbReference type="GO" id="GO:0042995">
    <property type="term" value="C:cell projection"/>
    <property type="evidence" value="ECO:0007669"/>
    <property type="project" value="UniProtKB-SubCell"/>
</dbReference>
<evidence type="ECO:0000256" key="5">
    <source>
        <dbReference type="ARBA" id="ARBA00022490"/>
    </source>
</evidence>
<feature type="coiled-coil region" evidence="23">
    <location>
        <begin position="46"/>
        <end position="73"/>
    </location>
</feature>
<feature type="domain" description="Myosin motor" evidence="26">
    <location>
        <begin position="444"/>
        <end position="1055"/>
    </location>
</feature>
<comment type="caution">
    <text evidence="27">The sequence shown here is derived from an EMBL/GenBank/DDBJ whole genome shotgun (WGS) entry which is preliminary data.</text>
</comment>
<protein>
    <recommendedName>
        <fullName evidence="4">non-specific serine/threonine protein kinase</fullName>
        <ecNumber evidence="4">2.7.11.1</ecNumber>
    </recommendedName>
</protein>
<reference evidence="27 28" key="1">
    <citation type="submission" date="2024-05" db="EMBL/GenBank/DDBJ databases">
        <authorList>
            <person name="Wallberg A."/>
        </authorList>
    </citation>
    <scope>NUCLEOTIDE SEQUENCE [LARGE SCALE GENOMIC DNA]</scope>
</reference>
<dbReference type="GO" id="GO:0005737">
    <property type="term" value="C:cytoplasm"/>
    <property type="evidence" value="ECO:0007669"/>
    <property type="project" value="UniProtKB-ARBA"/>
</dbReference>
<comment type="similarity">
    <text evidence="21">Belongs to the TRAFAC class myosin-kinesin ATPase superfamily. Myosin family.</text>
</comment>
<keyword evidence="9" id="KW-0677">Repeat</keyword>
<dbReference type="SUPFAM" id="SSF52540">
    <property type="entry name" value="P-loop containing nucleoside triphosphate hydrolases"/>
    <property type="match status" value="1"/>
</dbReference>
<feature type="region of interest" description="Actin-binding" evidence="21">
    <location>
        <begin position="933"/>
        <end position="955"/>
    </location>
</feature>
<comment type="catalytic activity">
    <reaction evidence="19">
        <text>L-threonyl-[protein] + ATP = O-phospho-L-threonyl-[protein] + ADP + H(+)</text>
        <dbReference type="Rhea" id="RHEA:46608"/>
        <dbReference type="Rhea" id="RHEA-COMP:11060"/>
        <dbReference type="Rhea" id="RHEA-COMP:11605"/>
        <dbReference type="ChEBI" id="CHEBI:15378"/>
        <dbReference type="ChEBI" id="CHEBI:30013"/>
        <dbReference type="ChEBI" id="CHEBI:30616"/>
        <dbReference type="ChEBI" id="CHEBI:61977"/>
        <dbReference type="ChEBI" id="CHEBI:456216"/>
        <dbReference type="EC" id="2.7.11.1"/>
    </reaction>
</comment>
<keyword evidence="18" id="KW-0844">Vision</keyword>
<proteinExistence type="inferred from homology"/>
<dbReference type="PANTHER" id="PTHR46256:SF3">
    <property type="entry name" value="MYOSIN MOTOR DOMAIN-CONTAINING PROTEIN"/>
    <property type="match status" value="1"/>
</dbReference>
<evidence type="ECO:0000256" key="3">
    <source>
        <dbReference type="ARBA" id="ARBA00006998"/>
    </source>
</evidence>
<evidence type="ECO:0000256" key="13">
    <source>
        <dbReference type="ARBA" id="ARBA00023123"/>
    </source>
</evidence>
<feature type="compositionally biased region" description="Basic and acidic residues" evidence="24">
    <location>
        <begin position="1141"/>
        <end position="1156"/>
    </location>
</feature>
<comment type="caution">
    <text evidence="21">Lacks conserved residue(s) required for the propagation of feature annotation.</text>
</comment>
<comment type="catalytic activity">
    <reaction evidence="20">
        <text>L-seryl-[protein] + ATP = O-phospho-L-seryl-[protein] + ADP + H(+)</text>
        <dbReference type="Rhea" id="RHEA:17989"/>
        <dbReference type="Rhea" id="RHEA-COMP:9863"/>
        <dbReference type="Rhea" id="RHEA-COMP:11604"/>
        <dbReference type="ChEBI" id="CHEBI:15378"/>
        <dbReference type="ChEBI" id="CHEBI:29999"/>
        <dbReference type="ChEBI" id="CHEBI:30616"/>
        <dbReference type="ChEBI" id="CHEBI:83421"/>
        <dbReference type="ChEBI" id="CHEBI:456216"/>
        <dbReference type="EC" id="2.7.11.1"/>
    </reaction>
</comment>
<evidence type="ECO:0000256" key="8">
    <source>
        <dbReference type="ARBA" id="ARBA00022679"/>
    </source>
</evidence>
<dbReference type="EC" id="2.7.11.1" evidence="4"/>
<evidence type="ECO:0000256" key="12">
    <source>
        <dbReference type="ARBA" id="ARBA00022840"/>
    </source>
</evidence>
<keyword evidence="16" id="KW-0206">Cytoskeleton</keyword>
<dbReference type="SMART" id="SM00015">
    <property type="entry name" value="IQ"/>
    <property type="match status" value="3"/>
</dbReference>
<dbReference type="PRINTS" id="PR00193">
    <property type="entry name" value="MYOSINHEAVY"/>
</dbReference>
<feature type="non-terminal residue" evidence="27">
    <location>
        <position position="1499"/>
    </location>
</feature>
<keyword evidence="7" id="KW-0716">Sensory transduction</keyword>
<feature type="compositionally biased region" description="Basic and acidic residues" evidence="24">
    <location>
        <begin position="1233"/>
        <end position="1247"/>
    </location>
</feature>
<dbReference type="InterPro" id="IPR001609">
    <property type="entry name" value="Myosin_head_motor_dom-like"/>
</dbReference>
<dbReference type="InterPro" id="IPR011009">
    <property type="entry name" value="Kinase-like_dom_sf"/>
</dbReference>
<keyword evidence="17" id="KW-0966">Cell projection</keyword>
<feature type="region of interest" description="Disordered" evidence="24">
    <location>
        <begin position="1110"/>
        <end position="1156"/>
    </location>
</feature>
<keyword evidence="12 22" id="KW-0067">ATP-binding</keyword>
<dbReference type="FunFam" id="1.20.58.530:FF:000010">
    <property type="entry name" value="Myosin IIIA"/>
    <property type="match status" value="1"/>
</dbReference>
<dbReference type="PROSITE" id="PS50096">
    <property type="entry name" value="IQ"/>
    <property type="match status" value="2"/>
</dbReference>
<dbReference type="GO" id="GO:0000146">
    <property type="term" value="F:microfilament motor activity"/>
    <property type="evidence" value="ECO:0007669"/>
    <property type="project" value="TreeGrafter"/>
</dbReference>
<dbReference type="InterPro" id="IPR027417">
    <property type="entry name" value="P-loop_NTPase"/>
</dbReference>
<dbReference type="Gene3D" id="3.40.850.10">
    <property type="entry name" value="Kinesin motor domain"/>
    <property type="match status" value="1"/>
</dbReference>
<feature type="region of interest" description="Disordered" evidence="24">
    <location>
        <begin position="1225"/>
        <end position="1254"/>
    </location>
</feature>
<keyword evidence="23" id="KW-0175">Coiled coil</keyword>
<feature type="domain" description="Protein kinase" evidence="25">
    <location>
        <begin position="22"/>
        <end position="289"/>
    </location>
</feature>
<evidence type="ECO:0000256" key="23">
    <source>
        <dbReference type="SAM" id="Coils"/>
    </source>
</evidence>
<evidence type="ECO:0000256" key="9">
    <source>
        <dbReference type="ARBA" id="ARBA00022737"/>
    </source>
</evidence>
<evidence type="ECO:0000256" key="7">
    <source>
        <dbReference type="ARBA" id="ARBA00022606"/>
    </source>
</evidence>
<comment type="similarity">
    <text evidence="3">In the C-terminal section; belongs to the TRAFAC class myosin-kinesin ATPase superfamily. Myosin family.</text>
</comment>
<dbReference type="Gene3D" id="1.20.58.530">
    <property type="match status" value="1"/>
</dbReference>
<keyword evidence="10 22" id="KW-0547">Nucleotide-binding</keyword>
<dbReference type="GO" id="GO:0005524">
    <property type="term" value="F:ATP binding"/>
    <property type="evidence" value="ECO:0007669"/>
    <property type="project" value="UniProtKB-UniRule"/>
</dbReference>
<dbReference type="PROSITE" id="PS51456">
    <property type="entry name" value="MYOSIN_MOTOR"/>
    <property type="match status" value="1"/>
</dbReference>
<dbReference type="GO" id="GO:0016459">
    <property type="term" value="C:myosin complex"/>
    <property type="evidence" value="ECO:0007669"/>
    <property type="project" value="UniProtKB-KW"/>
</dbReference>
<feature type="compositionally biased region" description="Basic and acidic residues" evidence="24">
    <location>
        <begin position="1427"/>
        <end position="1436"/>
    </location>
</feature>
<dbReference type="SMART" id="SM00242">
    <property type="entry name" value="MYSc"/>
    <property type="match status" value="1"/>
</dbReference>
<sequence>MSYVGMSQHIDFDNLPDPNERFELLEVIGEGTYGEVFKAKDHESERHVAIKILENISENLEEIEEEYLVLKDLSLHPNIPMFFGIYLKRGNKQEEDQAWLAMELCPFGSVTDLAQSLIRRGQKLTEVQIAYILKETIDAMVYLHKNHCMHRDIKGHNILITENGSIKVVDFGVSSHLSSTWARRNTSVGTPYWMAPEVIACEQQLDYSYDIRSDVWSLGITAIELADGEPPLSEVHPMRALFQIPRNPPPTVERPIDWTFGFNDFVSECLVKDFEARPSAKDIQQHPFMSIVPHNPEEVRRGIVMLLEDLKKKQHLVKKAPETTKKGGALKPDRKTKRTPLWLDDLASLENLTEQVFVLMTQIVERYNIYDVTCSCRTMPMSDDKIKMGLYSGKKCPVISEITREISPPACLVLPEFTYPEIIHTDTTNCIIIASQGSMGGQNAIAGPKGQPKVVGQAPNRNLEDKILQINYIMEAFGNAKTGINDNSSRFGKYLELTFTKLGKVTGAKVSVYLLEQSRVVFQGEGEESFHIFYYLHDWLEAEDKLQIYCLDKSKRDKHRYLRGANWSKERSQSNVEHFKNVEGGFKHLGFKDEELDSIYRILSAIINLGDLDFYETTDKDNQEQAAVKNVEVIKLVSELLGVDANDLTESLTSNSVVTKGEIITRNNTVLEATETRDAMAKAMYGRLFDWIVNNINRLLSFARMVYGSHLSAGLLDIFGFENFKDNSFEQLCINIANEQIQYFFNQHIFTWEQQEYMAEGIEVSIIKFADNRPVLDLFLAKPMGLLALLDEESRFPKANDQTLVSKFHDNIKSKYYNKPKGDGLNFTIQHFAGAVTYTGQHFLDKNKNFLPTEVIHLLRQSSHDVIRFLFQCPLTKTGNLYYATPRTSPGATLRKNKGDSDKGSIKGTYDSKGLASQTKAQQTVATYFRYSLMDLLQKMVNGTPHFIRCVKPNENKRANNFDRDKVKIQLKYAGVMETVRIRQHGFSHRIPFAEFLRRYCFLAFNFDERVTASKENCRLLLIRLKMDGWALGKTKVFLKYYHVEYLAKVYEKQIRRVIQVQSCVRRWLAKIKVDKEKWKIAQSILVLQKYARGWKARKQYKKTIEKNVANKAVKAPPPKKAAAPKPAAPKPAAPKPAAAKKKEEPNPVKKAKDMNQEEAAIVIQSYYRGMHARQEYGPELEARLNRLVETHCDNADEAAKALQAEGLSEEEAAGVIQKYWGKHQQMKLMKKKNAEKQSNKPKDNKCKSGTNSKRMTALIMFSQTLHMGNQEVHKYLRKQKPGIRLEEVTKPPSSYTRPEGFDKVPQMLEEQRKRGPAPPAQSRPNIKVTSADIRVSSYYDALQDELRGDSPELKPDTPWDAPMSQKAVPTRPMKSQAPQPVKVDLRQEKTSKIQQGLRSQNMITKDLISKSETTNMQAAGDLRKMLRNPKGDAPKPPRPHSPTGRRSPFGPGGGNDPGPFDFKKMLRKTNYAPTDTIRKRREGHLRDNINGYDAQYQF</sequence>
<dbReference type="SUPFAM" id="SSF56112">
    <property type="entry name" value="Protein kinase-like (PK-like)"/>
    <property type="match status" value="1"/>
</dbReference>
<evidence type="ECO:0000256" key="1">
    <source>
        <dbReference type="ARBA" id="ARBA00004245"/>
    </source>
</evidence>
<keyword evidence="15 21" id="KW-0009">Actin-binding</keyword>
<dbReference type="PANTHER" id="PTHR46256">
    <property type="entry name" value="AGAP011099-PA"/>
    <property type="match status" value="1"/>
</dbReference>
<dbReference type="Gene3D" id="1.20.5.190">
    <property type="match status" value="1"/>
</dbReference>
<dbReference type="PROSITE" id="PS50011">
    <property type="entry name" value="PROTEIN_KINASE_DOM"/>
    <property type="match status" value="1"/>
</dbReference>
<keyword evidence="5" id="KW-0963">Cytoplasm</keyword>
<dbReference type="PROSITE" id="PS00108">
    <property type="entry name" value="PROTEIN_KINASE_ST"/>
    <property type="match status" value="1"/>
</dbReference>
<feature type="compositionally biased region" description="Low complexity" evidence="24">
    <location>
        <begin position="1110"/>
        <end position="1126"/>
    </location>
</feature>
<dbReference type="Gene3D" id="1.20.120.720">
    <property type="entry name" value="Myosin VI head, motor domain, U50 subdomain"/>
    <property type="match status" value="1"/>
</dbReference>
<organism evidence="27 28">
    <name type="scientific">Meganyctiphanes norvegica</name>
    <name type="common">Northern krill</name>
    <name type="synonym">Thysanopoda norvegica</name>
    <dbReference type="NCBI Taxonomy" id="48144"/>
    <lineage>
        <taxon>Eukaryota</taxon>
        <taxon>Metazoa</taxon>
        <taxon>Ecdysozoa</taxon>
        <taxon>Arthropoda</taxon>
        <taxon>Crustacea</taxon>
        <taxon>Multicrustacea</taxon>
        <taxon>Malacostraca</taxon>
        <taxon>Eumalacostraca</taxon>
        <taxon>Eucarida</taxon>
        <taxon>Euphausiacea</taxon>
        <taxon>Euphausiidae</taxon>
        <taxon>Meganyctiphanes</taxon>
    </lineage>
</organism>
<dbReference type="PROSITE" id="PS00107">
    <property type="entry name" value="PROTEIN_KINASE_ATP"/>
    <property type="match status" value="1"/>
</dbReference>
<dbReference type="Gene3D" id="1.10.10.820">
    <property type="match status" value="1"/>
</dbReference>
<dbReference type="GO" id="GO:0004674">
    <property type="term" value="F:protein serine/threonine kinase activity"/>
    <property type="evidence" value="ECO:0007669"/>
    <property type="project" value="UniProtKB-KW"/>
</dbReference>
<dbReference type="InterPro" id="IPR000719">
    <property type="entry name" value="Prot_kinase_dom"/>
</dbReference>
<dbReference type="InterPro" id="IPR017441">
    <property type="entry name" value="Protein_kinase_ATP_BS"/>
</dbReference>
<dbReference type="InterPro" id="IPR000048">
    <property type="entry name" value="IQ_motif_EF-hand-BS"/>
</dbReference>
<evidence type="ECO:0000256" key="6">
    <source>
        <dbReference type="ARBA" id="ARBA00022527"/>
    </source>
</evidence>
<feature type="region of interest" description="Disordered" evidence="24">
    <location>
        <begin position="1427"/>
        <end position="1499"/>
    </location>
</feature>
<dbReference type="FunFam" id="1.10.510.10:FF:000421">
    <property type="entry name" value="Serine/threonine-protein kinase PAK 6"/>
    <property type="match status" value="1"/>
</dbReference>
<keyword evidence="13 21" id="KW-0518">Myosin</keyword>
<evidence type="ECO:0000256" key="17">
    <source>
        <dbReference type="ARBA" id="ARBA00023273"/>
    </source>
</evidence>
<evidence type="ECO:0000256" key="19">
    <source>
        <dbReference type="ARBA" id="ARBA00047899"/>
    </source>
</evidence>
<evidence type="ECO:0000256" key="14">
    <source>
        <dbReference type="ARBA" id="ARBA00023175"/>
    </source>
</evidence>
<dbReference type="InterPro" id="IPR052409">
    <property type="entry name" value="Myosin-III_kinase_activity"/>
</dbReference>
<dbReference type="GO" id="GO:0007601">
    <property type="term" value="P:visual perception"/>
    <property type="evidence" value="ECO:0007669"/>
    <property type="project" value="UniProtKB-KW"/>
</dbReference>
<evidence type="ECO:0000256" key="10">
    <source>
        <dbReference type="ARBA" id="ARBA00022741"/>
    </source>
</evidence>
<keyword evidence="8" id="KW-0808">Transferase</keyword>
<evidence type="ECO:0000313" key="28">
    <source>
        <dbReference type="Proteomes" id="UP001497623"/>
    </source>
</evidence>
<evidence type="ECO:0000256" key="16">
    <source>
        <dbReference type="ARBA" id="ARBA00023212"/>
    </source>
</evidence>
<dbReference type="Gene3D" id="1.20.5.4820">
    <property type="match status" value="1"/>
</dbReference>
<feature type="compositionally biased region" description="Basic and acidic residues" evidence="24">
    <location>
        <begin position="1346"/>
        <end position="1358"/>
    </location>
</feature>
<dbReference type="InterPro" id="IPR008271">
    <property type="entry name" value="Ser/Thr_kinase_AS"/>
</dbReference>
<evidence type="ECO:0000256" key="11">
    <source>
        <dbReference type="ARBA" id="ARBA00022777"/>
    </source>
</evidence>
<dbReference type="Pfam" id="PF00063">
    <property type="entry name" value="Myosin_head"/>
    <property type="match status" value="1"/>
</dbReference>
<comment type="subcellular location">
    <subcellularLocation>
        <location evidence="2">Cell projection</location>
    </subcellularLocation>
    <subcellularLocation>
        <location evidence="1">Cytoplasm</location>
        <location evidence="1">Cytoskeleton</location>
    </subcellularLocation>
</comment>
<dbReference type="Pfam" id="PF00612">
    <property type="entry name" value="IQ"/>
    <property type="match status" value="2"/>
</dbReference>
<dbReference type="Proteomes" id="UP001497623">
    <property type="component" value="Unassembled WGS sequence"/>
</dbReference>
<evidence type="ECO:0000259" key="25">
    <source>
        <dbReference type="PROSITE" id="PS50011"/>
    </source>
</evidence>
<dbReference type="SMART" id="SM00220">
    <property type="entry name" value="S_TKc"/>
    <property type="match status" value="1"/>
</dbReference>
<dbReference type="Pfam" id="PF00069">
    <property type="entry name" value="Pkinase"/>
    <property type="match status" value="1"/>
</dbReference>
<evidence type="ECO:0000259" key="26">
    <source>
        <dbReference type="PROSITE" id="PS51456"/>
    </source>
</evidence>
<keyword evidence="14" id="KW-0505">Motor protein</keyword>
<dbReference type="InterPro" id="IPR036961">
    <property type="entry name" value="Kinesin_motor_dom_sf"/>
</dbReference>
<dbReference type="Gene3D" id="1.10.510.10">
    <property type="entry name" value="Transferase(Phosphotransferase) domain 1"/>
    <property type="match status" value="1"/>
</dbReference>
<evidence type="ECO:0000256" key="20">
    <source>
        <dbReference type="ARBA" id="ARBA00048679"/>
    </source>
</evidence>
<feature type="region of interest" description="Disordered" evidence="24">
    <location>
        <begin position="1284"/>
        <end position="1304"/>
    </location>
</feature>
<evidence type="ECO:0000256" key="15">
    <source>
        <dbReference type="ARBA" id="ARBA00023203"/>
    </source>
</evidence>
<evidence type="ECO:0000256" key="4">
    <source>
        <dbReference type="ARBA" id="ARBA00012513"/>
    </source>
</evidence>
<keyword evidence="11" id="KW-0418">Kinase</keyword>
<name>A0AAV2PJI9_MEGNR</name>